<dbReference type="Gene3D" id="1.20.1270.220">
    <property type="match status" value="1"/>
</dbReference>
<evidence type="ECO:0008006" key="8">
    <source>
        <dbReference type="Google" id="ProtNLM"/>
    </source>
</evidence>
<dbReference type="InterPro" id="IPR001487">
    <property type="entry name" value="Bromodomain"/>
</dbReference>
<accession>R7Z0Q4</accession>
<feature type="domain" description="NET" evidence="5">
    <location>
        <begin position="751"/>
        <end position="833"/>
    </location>
</feature>
<feature type="compositionally biased region" description="Polar residues" evidence="3">
    <location>
        <begin position="735"/>
        <end position="769"/>
    </location>
</feature>
<dbReference type="GeneID" id="19904307"/>
<dbReference type="InterPro" id="IPR018359">
    <property type="entry name" value="Bromodomain_CS"/>
</dbReference>
<sequence>MAVLTTPSLDQTFIALKTQPVPSDEMALDSTINGTAHHHDPLFDDDAPSGDNAPAAPAPEPQLAFVTHNSEAATTNGATDPASPPVTAPVTDVSSGIAPVADFLPDKSPHLEPSPDVQNVVATNPGVPPSIDLPTSEMREDTTSIPAYQPTLDTSTEMTPSPSTNPVEAAPPSDAQEVGAQTSGASERGVEDTKPIATGPDGSPGMDLFDSGVADIMDTSDDVASARTPNTSGIPHRPAEESLFGGDGLASPEPVPQMKNGDQEMNDVPSSGQVRRRQDDEEDGGRSPKRSKISTEPETASEFQKPDLPASAGASLESGTIATAAQAPGAQQASPSYDSLPMTGAQQKWLLEKLRTAKKIKDALPFLKPVDPVALNIPSYPHIIKNPMDISTMEQKLKDHQYNSADDFISDLNLMVQNCVTFNGPQHLVSYNAYNFKAYIDKAMMQLPSRDVTPAAAAPKKAKKLSVATAPKPPPRRESRGPGRSPTGIAAPPANTFALDPNGVPLIRRDSSANDGRPKREIHRPPPRDLPYSSAKPKKKKYQLELKFCEMVINEITKRKHQGYSYPFLQPVDPVALNIPTYHKIIKKPMDLGTIGQKLKGGQYTNAKEFKADIDLMFDNCYKFNPESDGVYKMGKNFQAVIEELWATKDQWLEDHAPASEPQSPASGYSDEEDESEVEQGTETEKLAQIQRQIMQLTGEAEKIISSATKRASPKAASKRSGKPSRASMSKVKRSGSTTGLPSTAKANSSKPRLKTKTTPITYAQKQEISDSIGTLEESQMRKAVQIIKNGCPDLQTVNDDELELDIDAIPEPVLHELLKFIRKIHPPMEAAAVDDDYEPPMRTSKAAPTKPRKNKPMGKHEQEANIARIQDQLKTFPGAYRQSPEPAPKTEESSSGDDADSGSESEEE</sequence>
<feature type="compositionally biased region" description="Acidic residues" evidence="3">
    <location>
        <begin position="670"/>
        <end position="682"/>
    </location>
</feature>
<evidence type="ECO:0000256" key="1">
    <source>
        <dbReference type="ARBA" id="ARBA00023117"/>
    </source>
</evidence>
<evidence type="ECO:0000256" key="3">
    <source>
        <dbReference type="SAM" id="MobiDB-lite"/>
    </source>
</evidence>
<dbReference type="Gene3D" id="1.20.920.10">
    <property type="entry name" value="Bromodomain-like"/>
    <property type="match status" value="2"/>
</dbReference>
<dbReference type="InterPro" id="IPR050935">
    <property type="entry name" value="Bromo_chromatin_reader"/>
</dbReference>
<feature type="domain" description="Bromo" evidence="4">
    <location>
        <begin position="560"/>
        <end position="632"/>
    </location>
</feature>
<name>R7Z0Q4_CONA1</name>
<evidence type="ECO:0000313" key="7">
    <source>
        <dbReference type="Proteomes" id="UP000016924"/>
    </source>
</evidence>
<dbReference type="CDD" id="cd05500">
    <property type="entry name" value="Bromo_BDF1_2_I"/>
    <property type="match status" value="1"/>
</dbReference>
<dbReference type="PROSITE" id="PS00633">
    <property type="entry name" value="BROMODOMAIN_1"/>
    <property type="match status" value="1"/>
</dbReference>
<dbReference type="PANTHER" id="PTHR22880:SF225">
    <property type="entry name" value="BROMODOMAIN-CONTAINING PROTEIN BET-1-RELATED"/>
    <property type="match status" value="1"/>
</dbReference>
<evidence type="ECO:0000313" key="6">
    <source>
        <dbReference type="EMBL" id="EON67742.1"/>
    </source>
</evidence>
<dbReference type="eggNOG" id="KOG1474">
    <property type="taxonomic scope" value="Eukaryota"/>
</dbReference>
<organism evidence="6 7">
    <name type="scientific">Coniosporium apollinis (strain CBS 100218)</name>
    <name type="common">Rock-inhabiting black yeast</name>
    <dbReference type="NCBI Taxonomy" id="1168221"/>
    <lineage>
        <taxon>Eukaryota</taxon>
        <taxon>Fungi</taxon>
        <taxon>Dikarya</taxon>
        <taxon>Ascomycota</taxon>
        <taxon>Pezizomycotina</taxon>
        <taxon>Dothideomycetes</taxon>
        <taxon>Dothideomycetes incertae sedis</taxon>
        <taxon>Coniosporium</taxon>
    </lineage>
</organism>
<dbReference type="GO" id="GO:0000785">
    <property type="term" value="C:chromatin"/>
    <property type="evidence" value="ECO:0007669"/>
    <property type="project" value="TreeGrafter"/>
</dbReference>
<dbReference type="GO" id="GO:0006355">
    <property type="term" value="P:regulation of DNA-templated transcription"/>
    <property type="evidence" value="ECO:0007669"/>
    <property type="project" value="TreeGrafter"/>
</dbReference>
<feature type="region of interest" description="Disordered" evidence="3">
    <location>
        <begin position="454"/>
        <end position="536"/>
    </location>
</feature>
<evidence type="ECO:0000259" key="4">
    <source>
        <dbReference type="PROSITE" id="PS50014"/>
    </source>
</evidence>
<dbReference type="CDD" id="cd05499">
    <property type="entry name" value="Bromo_BDF1_2_II"/>
    <property type="match status" value="1"/>
</dbReference>
<feature type="compositionally biased region" description="Polar residues" evidence="3">
    <location>
        <begin position="143"/>
        <end position="166"/>
    </location>
</feature>
<dbReference type="SMART" id="SM00297">
    <property type="entry name" value="BROMO"/>
    <property type="match status" value="2"/>
</dbReference>
<dbReference type="PANTHER" id="PTHR22880">
    <property type="entry name" value="FALZ-RELATED BROMODOMAIN-CONTAINING PROTEINS"/>
    <property type="match status" value="1"/>
</dbReference>
<evidence type="ECO:0000256" key="2">
    <source>
        <dbReference type="PROSITE-ProRule" id="PRU00035"/>
    </source>
</evidence>
<feature type="compositionally biased region" description="Acidic residues" evidence="3">
    <location>
        <begin position="895"/>
        <end position="909"/>
    </location>
</feature>
<dbReference type="Pfam" id="PF17035">
    <property type="entry name" value="BET"/>
    <property type="match status" value="1"/>
</dbReference>
<dbReference type="GO" id="GO:0005634">
    <property type="term" value="C:nucleus"/>
    <property type="evidence" value="ECO:0007669"/>
    <property type="project" value="TreeGrafter"/>
</dbReference>
<feature type="region of interest" description="Disordered" evidence="3">
    <location>
        <begin position="108"/>
        <end position="315"/>
    </location>
</feature>
<keyword evidence="1 2" id="KW-0103">Bromodomain</keyword>
<feature type="compositionally biased region" description="Basic and acidic residues" evidence="3">
    <location>
        <begin position="507"/>
        <end position="527"/>
    </location>
</feature>
<dbReference type="PRINTS" id="PR00503">
    <property type="entry name" value="BROMODOMAIN"/>
</dbReference>
<dbReference type="STRING" id="1168221.R7Z0Q4"/>
<protein>
    <recommendedName>
        <fullName evidence="8">Bromodomain-containing protein</fullName>
    </recommendedName>
</protein>
<dbReference type="PROSITE" id="PS51525">
    <property type="entry name" value="NET"/>
    <property type="match status" value="1"/>
</dbReference>
<dbReference type="InterPro" id="IPR036427">
    <property type="entry name" value="Bromodomain-like_sf"/>
</dbReference>
<dbReference type="HOGENOM" id="CLU_001499_2_0_1"/>
<dbReference type="PROSITE" id="PS50014">
    <property type="entry name" value="BROMODOMAIN_2"/>
    <property type="match status" value="2"/>
</dbReference>
<proteinExistence type="predicted"/>
<dbReference type="SUPFAM" id="SSF47370">
    <property type="entry name" value="Bromodomain"/>
    <property type="match status" value="2"/>
</dbReference>
<dbReference type="AlphaFoldDB" id="R7Z0Q4"/>
<feature type="region of interest" description="Disordered" evidence="3">
    <location>
        <begin position="657"/>
        <end position="685"/>
    </location>
</feature>
<dbReference type="OMA" id="CEMVINE"/>
<dbReference type="GO" id="GO:0006338">
    <property type="term" value="P:chromatin remodeling"/>
    <property type="evidence" value="ECO:0007669"/>
    <property type="project" value="TreeGrafter"/>
</dbReference>
<feature type="domain" description="Bromo" evidence="4">
    <location>
        <begin position="358"/>
        <end position="430"/>
    </location>
</feature>
<feature type="region of interest" description="Disordered" evidence="3">
    <location>
        <begin position="833"/>
        <end position="909"/>
    </location>
</feature>
<feature type="region of interest" description="Disordered" evidence="3">
    <location>
        <begin position="706"/>
        <end position="769"/>
    </location>
</feature>
<dbReference type="InterPro" id="IPR038336">
    <property type="entry name" value="NET_sf"/>
</dbReference>
<keyword evidence="7" id="KW-1185">Reference proteome</keyword>
<dbReference type="RefSeq" id="XP_007783059.1">
    <property type="nucleotide sequence ID" value="XM_007784869.1"/>
</dbReference>
<feature type="region of interest" description="Disordered" evidence="3">
    <location>
        <begin position="25"/>
        <end position="59"/>
    </location>
</feature>
<dbReference type="Pfam" id="PF00439">
    <property type="entry name" value="Bromodomain"/>
    <property type="match status" value="2"/>
</dbReference>
<evidence type="ECO:0000259" key="5">
    <source>
        <dbReference type="PROSITE" id="PS51525"/>
    </source>
</evidence>
<reference evidence="7" key="1">
    <citation type="submission" date="2012-06" db="EMBL/GenBank/DDBJ databases">
        <title>The genome sequence of Coniosporium apollinis CBS 100218.</title>
        <authorList>
            <consortium name="The Broad Institute Genome Sequencing Platform"/>
            <person name="Cuomo C."/>
            <person name="Gorbushina A."/>
            <person name="Noack S."/>
            <person name="Walker B."/>
            <person name="Young S.K."/>
            <person name="Zeng Q."/>
            <person name="Gargeya S."/>
            <person name="Fitzgerald M."/>
            <person name="Haas B."/>
            <person name="Abouelleil A."/>
            <person name="Alvarado L."/>
            <person name="Arachchi H.M."/>
            <person name="Berlin A.M."/>
            <person name="Chapman S.B."/>
            <person name="Goldberg J."/>
            <person name="Griggs A."/>
            <person name="Gujja S."/>
            <person name="Hansen M."/>
            <person name="Howarth C."/>
            <person name="Imamovic A."/>
            <person name="Larimer J."/>
            <person name="McCowan C."/>
            <person name="Montmayeur A."/>
            <person name="Murphy C."/>
            <person name="Neiman D."/>
            <person name="Pearson M."/>
            <person name="Priest M."/>
            <person name="Roberts A."/>
            <person name="Saif S."/>
            <person name="Shea T."/>
            <person name="Sisk P."/>
            <person name="Sykes S."/>
            <person name="Wortman J."/>
            <person name="Nusbaum C."/>
            <person name="Birren B."/>
        </authorList>
    </citation>
    <scope>NUCLEOTIDE SEQUENCE [LARGE SCALE GENOMIC DNA]</scope>
    <source>
        <strain evidence="7">CBS 100218</strain>
    </source>
</reference>
<gene>
    <name evidence="6" type="ORF">W97_06996</name>
</gene>
<dbReference type="Proteomes" id="UP000016924">
    <property type="component" value="Unassembled WGS sequence"/>
</dbReference>
<dbReference type="InterPro" id="IPR027353">
    <property type="entry name" value="NET_dom"/>
</dbReference>
<dbReference type="EMBL" id="JH767590">
    <property type="protein sequence ID" value="EON67742.1"/>
    <property type="molecule type" value="Genomic_DNA"/>
</dbReference>
<dbReference type="OrthoDB" id="784962at2759"/>